<feature type="transmembrane region" description="Helical" evidence="1">
    <location>
        <begin position="259"/>
        <end position="280"/>
    </location>
</feature>
<keyword evidence="1" id="KW-0472">Membrane</keyword>
<evidence type="ECO:0000256" key="1">
    <source>
        <dbReference type="SAM" id="Phobius"/>
    </source>
</evidence>
<dbReference type="Pfam" id="PF14897">
    <property type="entry name" value="EpsG"/>
    <property type="match status" value="1"/>
</dbReference>
<sequence>MTALAFAAQSPRVAARPSAAIWLLTLVMLVIFAGIRANEVGADTQVYVSRYEFLQSQLQIWDVRGSAEIGVKAVYAVALALQFEVTGFLVVVSAIVVACYFHSIIRYSANPALSLFLLIALGFFLFHMNGLRQGLAAAVFILAVPQLLRGKFWHYALLCLLAGTFHVSALVMIPLYFVFRRGVSPLTVGSMIIACTLITFFPEDVFRFAGLLNERYETYAERNETGATLLTAFFVLSSVGLAAVRSFVLAAVWPDYDKLLAMVILGTLIYLTVTMAGLYVEITRMAIYPLQALIFIWPLLIMSQTNSKNQAFFLIVSVISGLVFYIAFISQIGGYIPYAARL</sequence>
<evidence type="ECO:0000313" key="3">
    <source>
        <dbReference type="Proteomes" id="UP000561181"/>
    </source>
</evidence>
<feature type="transmembrane region" description="Helical" evidence="1">
    <location>
        <begin position="185"/>
        <end position="206"/>
    </location>
</feature>
<name>A0A848QNZ0_9SPHN</name>
<dbReference type="AlphaFoldDB" id="A0A848QNZ0"/>
<feature type="transmembrane region" description="Helical" evidence="1">
    <location>
        <begin position="73"/>
        <end position="100"/>
    </location>
</feature>
<feature type="transmembrane region" description="Helical" evidence="1">
    <location>
        <begin position="155"/>
        <end position="179"/>
    </location>
</feature>
<feature type="transmembrane region" description="Helical" evidence="1">
    <location>
        <begin position="311"/>
        <end position="336"/>
    </location>
</feature>
<feature type="transmembrane region" description="Helical" evidence="1">
    <location>
        <begin position="227"/>
        <end position="253"/>
    </location>
</feature>
<gene>
    <name evidence="2" type="ORF">HKD42_11050</name>
</gene>
<comment type="caution">
    <text evidence="2">The sequence shown here is derived from an EMBL/GenBank/DDBJ whole genome shotgun (WGS) entry which is preliminary data.</text>
</comment>
<dbReference type="InterPro" id="IPR049458">
    <property type="entry name" value="EpsG-like"/>
</dbReference>
<proteinExistence type="predicted"/>
<keyword evidence="3" id="KW-1185">Reference proteome</keyword>
<keyword evidence="1" id="KW-1133">Transmembrane helix</keyword>
<feature type="transmembrane region" description="Helical" evidence="1">
    <location>
        <begin position="107"/>
        <end position="125"/>
    </location>
</feature>
<evidence type="ECO:0000313" key="2">
    <source>
        <dbReference type="EMBL" id="NMW32599.1"/>
    </source>
</evidence>
<accession>A0A848QNZ0</accession>
<keyword evidence="1" id="KW-0812">Transmembrane</keyword>
<dbReference type="EMBL" id="JABCRE010000003">
    <property type="protein sequence ID" value="NMW32599.1"/>
    <property type="molecule type" value="Genomic_DNA"/>
</dbReference>
<feature type="transmembrane region" description="Helical" evidence="1">
    <location>
        <begin position="19"/>
        <end position="37"/>
    </location>
</feature>
<protein>
    <submittedName>
        <fullName evidence="2">EpsG family protein</fullName>
    </submittedName>
</protein>
<dbReference type="RefSeq" id="WP_170013323.1">
    <property type="nucleotide sequence ID" value="NZ_JABCRE010000003.1"/>
</dbReference>
<dbReference type="Proteomes" id="UP000561181">
    <property type="component" value="Unassembled WGS sequence"/>
</dbReference>
<reference evidence="2 3" key="1">
    <citation type="submission" date="2020-04" db="EMBL/GenBank/DDBJ databases">
        <authorList>
            <person name="Liu A."/>
        </authorList>
    </citation>
    <scope>NUCLEOTIDE SEQUENCE [LARGE SCALE GENOMIC DNA]</scope>
    <source>
        <strain evidence="2 3">RZ02</strain>
    </source>
</reference>
<feature type="transmembrane region" description="Helical" evidence="1">
    <location>
        <begin position="131"/>
        <end position="148"/>
    </location>
</feature>
<organism evidence="2 3">
    <name type="scientific">Pontixanthobacter rizhaonensis</name>
    <dbReference type="NCBI Taxonomy" id="2730337"/>
    <lineage>
        <taxon>Bacteria</taxon>
        <taxon>Pseudomonadati</taxon>
        <taxon>Pseudomonadota</taxon>
        <taxon>Alphaproteobacteria</taxon>
        <taxon>Sphingomonadales</taxon>
        <taxon>Erythrobacteraceae</taxon>
        <taxon>Pontixanthobacter</taxon>
    </lineage>
</organism>